<accession>A0A1I8FEZ1</accession>
<dbReference type="PANTHER" id="PTHR12399:SF0">
    <property type="entry name" value="EUKARYOTIC TRANSLATION INITIATION FACTOR 3 SUBUNIT D"/>
    <property type="match status" value="1"/>
</dbReference>
<protein>
    <submittedName>
        <fullName evidence="7">ATP-dependent DNA helicase</fullName>
    </submittedName>
</protein>
<evidence type="ECO:0000313" key="7">
    <source>
        <dbReference type="WBParaSite" id="maker-unitig_32318-snap-gene-0.2-mRNA-1"/>
    </source>
</evidence>
<keyword evidence="3" id="KW-0694">RNA-binding</keyword>
<evidence type="ECO:0000256" key="3">
    <source>
        <dbReference type="ARBA" id="ARBA00022884"/>
    </source>
</evidence>
<feature type="compositionally biased region" description="Low complexity" evidence="5">
    <location>
        <begin position="405"/>
        <end position="416"/>
    </location>
</feature>
<keyword evidence="1" id="KW-0963">Cytoplasm</keyword>
<sequence length="861" mass="95837">MSHLANSGGTQYTYYHEEDREQLCSAFQRINNAQRQRRERQRFSMAGATGLANQQLSKAQLRMKQQYQKKWLKQTRQNQEYQRRPQRAVNRESSVQVQRVLERVSTKSERKLQRVNRRDPHGHHHAGSGYPQAGQRARKGNHPGPTLMCCTRKPLQLGHCGAENSATLCSFDKREGSDFDLLTVHETAADQTLDDSANGLNSAKNLALEATFINHNFSQQCCATVTRNSHSTIRILSLRTRKRRREVPALAIATGPGTSAETNSTLWSAASHDAVTQGPTRQVQFINIKALERVRPRACRAPLDWRQQDGLAAGSPCWPPSLRTTPSSWPSGRSARCGRLRPAQAGLRTCPPRETPKDSSKHVILGTQQFKPNAVRLPDQSVHGELLGHFQVLVVNTLMDRPTAIATTRTKKATTAQDEDERARRRRQRLKSLIGRPRTFEESGRLSCGAPTEESEEEAELRQPTEKSEEEAELRHQLKNRGRQSVNCVSPKIEIQLLNHDMSQQPILQVRSVERLPYASAEPRWLALEPQSGSILIYNSRRAELFSFDENSKLSLKADLSAALADKYRPRQTGSKLLVTAGTDRKCHLVDSNSGASLASTLGEHEFFAVEQMDKFVYLIDYQQELLVRYNWPCLRNACALSFNSKDGLRHVYSSRKICTPGTWQWPLAYPLITKSYGSSTFPETHAAVCLSAHQKLWMAALEKPEKPTHATHRQRSDKRKADGDKQITFSPLLGSVDLAVQPVLRKILALPGDRYLACDQGIGGVIGSVLYLSSPAEGSIYAYSLSEAPSASEPGNPLKPSFANRAELYLPEALAQLRLLRKAAAVSATGQSGVRLAGSPAQSSGLADSPRRRHATADTA</sequence>
<keyword evidence="4" id="KW-0648">Protein biosynthesis</keyword>
<dbReference type="PANTHER" id="PTHR12399">
    <property type="entry name" value="EUKARYOTIC TRANSLATION INITIATION FACTOR 3 SUBUNIT 7"/>
    <property type="match status" value="1"/>
</dbReference>
<dbReference type="GO" id="GO:0003743">
    <property type="term" value="F:translation initiation factor activity"/>
    <property type="evidence" value="ECO:0007669"/>
    <property type="project" value="UniProtKB-KW"/>
</dbReference>
<dbReference type="AlphaFoldDB" id="A0A1I8FEZ1"/>
<feature type="region of interest" description="Disordered" evidence="5">
    <location>
        <begin position="831"/>
        <end position="861"/>
    </location>
</feature>
<dbReference type="Proteomes" id="UP000095280">
    <property type="component" value="Unplaced"/>
</dbReference>
<keyword evidence="2" id="KW-0396">Initiation factor</keyword>
<feature type="region of interest" description="Disordered" evidence="5">
    <location>
        <begin position="74"/>
        <end position="141"/>
    </location>
</feature>
<evidence type="ECO:0000256" key="4">
    <source>
        <dbReference type="ARBA" id="ARBA00022917"/>
    </source>
</evidence>
<proteinExistence type="predicted"/>
<organism evidence="6 7">
    <name type="scientific">Macrostomum lignano</name>
    <dbReference type="NCBI Taxonomy" id="282301"/>
    <lineage>
        <taxon>Eukaryota</taxon>
        <taxon>Metazoa</taxon>
        <taxon>Spiralia</taxon>
        <taxon>Lophotrochozoa</taxon>
        <taxon>Platyhelminthes</taxon>
        <taxon>Rhabditophora</taxon>
        <taxon>Macrostomorpha</taxon>
        <taxon>Macrostomida</taxon>
        <taxon>Macrostomidae</taxon>
        <taxon>Macrostomum</taxon>
    </lineage>
</organism>
<keyword evidence="6" id="KW-1185">Reference proteome</keyword>
<dbReference type="InterPro" id="IPR007783">
    <property type="entry name" value="eIF3d"/>
</dbReference>
<evidence type="ECO:0000256" key="1">
    <source>
        <dbReference type="ARBA" id="ARBA00022490"/>
    </source>
</evidence>
<dbReference type="GO" id="GO:0005852">
    <property type="term" value="C:eukaryotic translation initiation factor 3 complex"/>
    <property type="evidence" value="ECO:0007669"/>
    <property type="project" value="InterPro"/>
</dbReference>
<dbReference type="GO" id="GO:0003723">
    <property type="term" value="F:RNA binding"/>
    <property type="evidence" value="ECO:0007669"/>
    <property type="project" value="UniProtKB-KW"/>
</dbReference>
<evidence type="ECO:0000313" key="6">
    <source>
        <dbReference type="Proteomes" id="UP000095280"/>
    </source>
</evidence>
<evidence type="ECO:0000256" key="2">
    <source>
        <dbReference type="ARBA" id="ARBA00022540"/>
    </source>
</evidence>
<dbReference type="WBParaSite" id="maker-unitig_32318-snap-gene-0.2-mRNA-1">
    <property type="protein sequence ID" value="maker-unitig_32318-snap-gene-0.2-mRNA-1"/>
    <property type="gene ID" value="maker-unitig_32318-snap-gene-0.2"/>
</dbReference>
<feature type="compositionally biased region" description="Basic and acidic residues" evidence="5">
    <location>
        <begin position="100"/>
        <end position="119"/>
    </location>
</feature>
<dbReference type="Pfam" id="PF05091">
    <property type="entry name" value="eIF-3_zeta"/>
    <property type="match status" value="1"/>
</dbReference>
<reference evidence="7" key="1">
    <citation type="submission" date="2016-11" db="UniProtKB">
        <authorList>
            <consortium name="WormBaseParasite"/>
        </authorList>
    </citation>
    <scope>IDENTIFICATION</scope>
</reference>
<feature type="region of interest" description="Disordered" evidence="5">
    <location>
        <begin position="405"/>
        <end position="485"/>
    </location>
</feature>
<name>A0A1I8FEZ1_9PLAT</name>
<evidence type="ECO:0000256" key="5">
    <source>
        <dbReference type="SAM" id="MobiDB-lite"/>
    </source>
</evidence>